<protein>
    <submittedName>
        <fullName evidence="2">Uncharacterized protein</fullName>
    </submittedName>
</protein>
<comment type="caution">
    <text evidence="2">The sequence shown here is derived from an EMBL/GenBank/DDBJ whole genome shotgun (WGS) entry which is preliminary data.</text>
</comment>
<sequence length="185" mass="20745">MTVDFAFIQILLAAFIFQSPVLIRADYSEDMMFLDLSGVQSTSHYYPSLWVAPPNMSESPSQLRSQYQIQPIESGPQKDLLRLPIKSEANLKTDGTSVPNFPTAVQVTHSNQSGSKAQQSSNNRVWDYQNWNFPFEKHAPNQIPTTTTVFNQRNNIVPAVKDNGKKAIETVSLTGCCVIKSFEMI</sequence>
<name>A0A9Q3EHJ5_9BASI</name>
<feature type="chain" id="PRO_5040317515" evidence="1">
    <location>
        <begin position="26"/>
        <end position="185"/>
    </location>
</feature>
<keyword evidence="3" id="KW-1185">Reference proteome</keyword>
<evidence type="ECO:0000256" key="1">
    <source>
        <dbReference type="SAM" id="SignalP"/>
    </source>
</evidence>
<keyword evidence="1" id="KW-0732">Signal</keyword>
<reference evidence="2" key="1">
    <citation type="submission" date="2021-03" db="EMBL/GenBank/DDBJ databases">
        <title>Draft genome sequence of rust myrtle Austropuccinia psidii MF-1, a brazilian biotype.</title>
        <authorList>
            <person name="Quecine M.C."/>
            <person name="Pachon D.M.R."/>
            <person name="Bonatelli M.L."/>
            <person name="Correr F.H."/>
            <person name="Franceschini L.M."/>
            <person name="Leite T.F."/>
            <person name="Margarido G.R.A."/>
            <person name="Almeida C.A."/>
            <person name="Ferrarezi J.A."/>
            <person name="Labate C.A."/>
        </authorList>
    </citation>
    <scope>NUCLEOTIDE SEQUENCE</scope>
    <source>
        <strain evidence="2">MF-1</strain>
    </source>
</reference>
<accession>A0A9Q3EHJ5</accession>
<dbReference type="AlphaFoldDB" id="A0A9Q3EHJ5"/>
<gene>
    <name evidence="2" type="ORF">O181_058960</name>
</gene>
<feature type="signal peptide" evidence="1">
    <location>
        <begin position="1"/>
        <end position="25"/>
    </location>
</feature>
<organism evidence="2 3">
    <name type="scientific">Austropuccinia psidii MF-1</name>
    <dbReference type="NCBI Taxonomy" id="1389203"/>
    <lineage>
        <taxon>Eukaryota</taxon>
        <taxon>Fungi</taxon>
        <taxon>Dikarya</taxon>
        <taxon>Basidiomycota</taxon>
        <taxon>Pucciniomycotina</taxon>
        <taxon>Pucciniomycetes</taxon>
        <taxon>Pucciniales</taxon>
        <taxon>Sphaerophragmiaceae</taxon>
        <taxon>Austropuccinia</taxon>
    </lineage>
</organism>
<dbReference type="Proteomes" id="UP000765509">
    <property type="component" value="Unassembled WGS sequence"/>
</dbReference>
<dbReference type="EMBL" id="AVOT02027249">
    <property type="protein sequence ID" value="MBW0519245.1"/>
    <property type="molecule type" value="Genomic_DNA"/>
</dbReference>
<evidence type="ECO:0000313" key="3">
    <source>
        <dbReference type="Proteomes" id="UP000765509"/>
    </source>
</evidence>
<proteinExistence type="predicted"/>
<evidence type="ECO:0000313" key="2">
    <source>
        <dbReference type="EMBL" id="MBW0519245.1"/>
    </source>
</evidence>